<dbReference type="EMBL" id="CAWUPB010001195">
    <property type="protein sequence ID" value="CAK7355606.1"/>
    <property type="molecule type" value="Genomic_DNA"/>
</dbReference>
<dbReference type="AlphaFoldDB" id="A0AAV1SS51"/>
<name>A0AAV1SS51_9ROSI</name>
<evidence type="ECO:0000313" key="1">
    <source>
        <dbReference type="EMBL" id="CAK7355606.1"/>
    </source>
</evidence>
<comment type="caution">
    <text evidence="1">The sequence shown here is derived from an EMBL/GenBank/DDBJ whole genome shotgun (WGS) entry which is preliminary data.</text>
</comment>
<protein>
    <submittedName>
        <fullName evidence="1">Uncharacterized protein</fullName>
    </submittedName>
</protein>
<reference evidence="1 2" key="1">
    <citation type="submission" date="2024-01" db="EMBL/GenBank/DDBJ databases">
        <authorList>
            <person name="Waweru B."/>
        </authorList>
    </citation>
    <scope>NUCLEOTIDE SEQUENCE [LARGE SCALE GENOMIC DNA]</scope>
</reference>
<organism evidence="1 2">
    <name type="scientific">Dovyalis caffra</name>
    <dbReference type="NCBI Taxonomy" id="77055"/>
    <lineage>
        <taxon>Eukaryota</taxon>
        <taxon>Viridiplantae</taxon>
        <taxon>Streptophyta</taxon>
        <taxon>Embryophyta</taxon>
        <taxon>Tracheophyta</taxon>
        <taxon>Spermatophyta</taxon>
        <taxon>Magnoliopsida</taxon>
        <taxon>eudicotyledons</taxon>
        <taxon>Gunneridae</taxon>
        <taxon>Pentapetalae</taxon>
        <taxon>rosids</taxon>
        <taxon>fabids</taxon>
        <taxon>Malpighiales</taxon>
        <taxon>Salicaceae</taxon>
        <taxon>Flacourtieae</taxon>
        <taxon>Dovyalis</taxon>
    </lineage>
</organism>
<sequence length="169" mass="18752">MKSNTQRSRDEDRHTIVTIIDNIEELPTVEPTETDQISILGESINGEESTELIGDLKSGMGIVVPITIDDPPNLLVSAKKRNKDLGKATIPILKATYKVLHSNYSKNAKIKQVMLVTTKDDGLLYEPIIKELKGRTKTVIPHLPKLFMLSLKGTSALDFGKACKLFLPR</sequence>
<accession>A0AAV1SS51</accession>
<gene>
    <name evidence="1" type="ORF">DCAF_LOCUS25866</name>
</gene>
<keyword evidence="2" id="KW-1185">Reference proteome</keyword>
<evidence type="ECO:0000313" key="2">
    <source>
        <dbReference type="Proteomes" id="UP001314170"/>
    </source>
</evidence>
<proteinExistence type="predicted"/>
<dbReference type="Proteomes" id="UP001314170">
    <property type="component" value="Unassembled WGS sequence"/>
</dbReference>